<evidence type="ECO:0000256" key="3">
    <source>
        <dbReference type="RuleBase" id="RU362132"/>
    </source>
</evidence>
<dbReference type="Pfam" id="PF02776">
    <property type="entry name" value="TPP_enzyme_N"/>
    <property type="match status" value="1"/>
</dbReference>
<dbReference type="Gene3D" id="3.40.50.1220">
    <property type="entry name" value="TPP-binding domain"/>
    <property type="match status" value="1"/>
</dbReference>
<dbReference type="RefSeq" id="WP_289830884.1">
    <property type="nucleotide sequence ID" value="NZ_JAUEDK010000028.1"/>
</dbReference>
<dbReference type="Pfam" id="PF00205">
    <property type="entry name" value="TPP_enzyme_M"/>
    <property type="match status" value="1"/>
</dbReference>
<dbReference type="PANTHER" id="PTHR18968:SF13">
    <property type="entry name" value="ACETOLACTATE SYNTHASE CATALYTIC SUBUNIT, MITOCHONDRIAL"/>
    <property type="match status" value="1"/>
</dbReference>
<evidence type="ECO:0000256" key="2">
    <source>
        <dbReference type="ARBA" id="ARBA00023052"/>
    </source>
</evidence>
<gene>
    <name evidence="7" type="ORF">QU481_15105</name>
</gene>
<dbReference type="Proteomes" id="UP001168540">
    <property type="component" value="Unassembled WGS sequence"/>
</dbReference>
<keyword evidence="8" id="KW-1185">Reference proteome</keyword>
<proteinExistence type="inferred from homology"/>
<dbReference type="InterPro" id="IPR011766">
    <property type="entry name" value="TPP_enzyme_TPP-bd"/>
</dbReference>
<accession>A0ABT7XQZ2</accession>
<feature type="domain" description="Thiamine pyrophosphate enzyme N-terminal TPP-binding" evidence="6">
    <location>
        <begin position="3"/>
        <end position="119"/>
    </location>
</feature>
<dbReference type="Gene3D" id="3.40.50.970">
    <property type="match status" value="2"/>
</dbReference>
<dbReference type="InterPro" id="IPR012000">
    <property type="entry name" value="Thiamin_PyroP_enz_cen_dom"/>
</dbReference>
<dbReference type="Pfam" id="PF02775">
    <property type="entry name" value="TPP_enzyme_C"/>
    <property type="match status" value="1"/>
</dbReference>
<name>A0ABT7XQZ2_9NEIS</name>
<dbReference type="EMBL" id="JAUEDK010000028">
    <property type="protein sequence ID" value="MDN0076213.1"/>
    <property type="molecule type" value="Genomic_DNA"/>
</dbReference>
<dbReference type="NCBIfam" id="NF005712">
    <property type="entry name" value="PRK07524.1"/>
    <property type="match status" value="1"/>
</dbReference>
<dbReference type="SUPFAM" id="SSF52467">
    <property type="entry name" value="DHS-like NAD/FAD-binding domain"/>
    <property type="match status" value="1"/>
</dbReference>
<dbReference type="InterPro" id="IPR029061">
    <property type="entry name" value="THDP-binding"/>
</dbReference>
<comment type="caution">
    <text evidence="7">The sequence shown here is derived from an EMBL/GenBank/DDBJ whole genome shotgun (WGS) entry which is preliminary data.</text>
</comment>
<evidence type="ECO:0000259" key="6">
    <source>
        <dbReference type="Pfam" id="PF02776"/>
    </source>
</evidence>
<dbReference type="InterPro" id="IPR045229">
    <property type="entry name" value="TPP_enz"/>
</dbReference>
<dbReference type="InterPro" id="IPR012001">
    <property type="entry name" value="Thiamin_PyroP_enz_TPP-bd_dom"/>
</dbReference>
<keyword evidence="2 3" id="KW-0786">Thiamine pyrophosphate</keyword>
<dbReference type="CDD" id="cd00568">
    <property type="entry name" value="TPP_enzymes"/>
    <property type="match status" value="1"/>
</dbReference>
<evidence type="ECO:0000256" key="1">
    <source>
        <dbReference type="ARBA" id="ARBA00007812"/>
    </source>
</evidence>
<dbReference type="PANTHER" id="PTHR18968">
    <property type="entry name" value="THIAMINE PYROPHOSPHATE ENZYMES"/>
    <property type="match status" value="1"/>
</dbReference>
<dbReference type="CDD" id="cd07035">
    <property type="entry name" value="TPP_PYR_POX_like"/>
    <property type="match status" value="1"/>
</dbReference>
<sequence length="537" mass="56281">MKTVGMYLTELLAAYGVDTVFGIPGVHTVELYRGLADSRIRHVTARHEQSLGFMADGYARVSGKPGVCFVITGPGLTNIATAMGQAYADSIPMLVISGVNALGKLGSGNGHLHELPDQHGFAREVSAFSHTVTRPSELPQVLARAFAVFDGARPRPVHIEIPLDLMSASAEQLPAIPARPVRITAGPAASSAIAEAAQWLQSAERPLLLLGGGALAASDLAATLAERLDAPTVMTINARGLLPADHPLGLSFSPSCSAVRRLVADSDVVLAIGTEIGQTDYDAYVDGGFTLPGRLIRIDIDPEQLFRNRAADLALLGDARATVAALLEQLAEPGRVRHGAERALATRMAGGDDLSALMRDDLAFLHTVRDALPDARFVGDSTRQVYAGDLGFVANAPRSWFNASTGFGSLGYGLPAAVGAALAADQPVVCLAGDGGIQFTLAELGTAVETGARLIVLLLNNGGYGEIKAAMLDAGVPPVGVDLHTPDFVTLARAYGWHAERFERGNSIAKLVRVAATRSQPTLIEILDHDGSTLRGH</sequence>
<dbReference type="InterPro" id="IPR029035">
    <property type="entry name" value="DHS-like_NAD/FAD-binding_dom"/>
</dbReference>
<protein>
    <submittedName>
        <fullName evidence="7">5-guanidino-2-oxopentanoate decarboxylase</fullName>
    </submittedName>
</protein>
<evidence type="ECO:0000313" key="7">
    <source>
        <dbReference type="EMBL" id="MDN0076213.1"/>
    </source>
</evidence>
<evidence type="ECO:0000313" key="8">
    <source>
        <dbReference type="Proteomes" id="UP001168540"/>
    </source>
</evidence>
<feature type="domain" description="Thiamine pyrophosphate enzyme central" evidence="4">
    <location>
        <begin position="193"/>
        <end position="326"/>
    </location>
</feature>
<feature type="domain" description="Thiamine pyrophosphate enzyme TPP-binding" evidence="5">
    <location>
        <begin position="392"/>
        <end position="526"/>
    </location>
</feature>
<evidence type="ECO:0000259" key="4">
    <source>
        <dbReference type="Pfam" id="PF00205"/>
    </source>
</evidence>
<dbReference type="SUPFAM" id="SSF52518">
    <property type="entry name" value="Thiamin diphosphate-binding fold (THDP-binding)"/>
    <property type="match status" value="2"/>
</dbReference>
<comment type="similarity">
    <text evidence="1 3">Belongs to the TPP enzyme family.</text>
</comment>
<evidence type="ECO:0000259" key="5">
    <source>
        <dbReference type="Pfam" id="PF02775"/>
    </source>
</evidence>
<organism evidence="7 8">
    <name type="scientific">Crenobacter oryzisoli</name>
    <dbReference type="NCBI Taxonomy" id="3056844"/>
    <lineage>
        <taxon>Bacteria</taxon>
        <taxon>Pseudomonadati</taxon>
        <taxon>Pseudomonadota</taxon>
        <taxon>Betaproteobacteria</taxon>
        <taxon>Neisseriales</taxon>
        <taxon>Neisseriaceae</taxon>
        <taxon>Crenobacter</taxon>
    </lineage>
</organism>
<reference evidence="7" key="1">
    <citation type="submission" date="2023-06" db="EMBL/GenBank/DDBJ databases">
        <authorList>
            <person name="Zhang S."/>
        </authorList>
    </citation>
    <scope>NUCLEOTIDE SEQUENCE</scope>
    <source>
        <strain evidence="7">SG2303</strain>
    </source>
</reference>